<organism evidence="2 3">
    <name type="scientific">Natribaculum luteum</name>
    <dbReference type="NCBI Taxonomy" id="1586232"/>
    <lineage>
        <taxon>Archaea</taxon>
        <taxon>Methanobacteriati</taxon>
        <taxon>Methanobacteriota</taxon>
        <taxon>Stenosarchaea group</taxon>
        <taxon>Halobacteria</taxon>
        <taxon>Halobacteriales</taxon>
        <taxon>Natrialbaceae</taxon>
        <taxon>Natribaculum</taxon>
    </lineage>
</organism>
<dbReference type="SUPFAM" id="SSF53474">
    <property type="entry name" value="alpha/beta-Hydrolases"/>
    <property type="match status" value="1"/>
</dbReference>
<reference evidence="2 3" key="1">
    <citation type="journal article" date="2014" name="Int. J. Syst. Evol. Microbiol.">
        <title>Complete genome sequence of Corynebacterium casei LMG S-19264T (=DSM 44701T), isolated from a smear-ripened cheese.</title>
        <authorList>
            <consortium name="US DOE Joint Genome Institute (JGI-PGF)"/>
            <person name="Walter F."/>
            <person name="Albersmeier A."/>
            <person name="Kalinowski J."/>
            <person name="Ruckert C."/>
        </authorList>
    </citation>
    <scope>NUCLEOTIDE SEQUENCE [LARGE SCALE GENOMIC DNA]</scope>
    <source>
        <strain evidence="2 3">IBRC-M 10912</strain>
    </source>
</reference>
<dbReference type="RefSeq" id="WP_246975654.1">
    <property type="nucleotide sequence ID" value="NZ_CP095398.1"/>
</dbReference>
<dbReference type="AlphaFoldDB" id="A0ABD5NVE9"/>
<dbReference type="Proteomes" id="UP001595821">
    <property type="component" value="Unassembled WGS sequence"/>
</dbReference>
<sequence>MSASNPPQRRSRLGSQQANVVPVDSDRQIAYAEYGRPDGVPVVFLHGTPGSRRLGALLGTAAQENGVRVLAPDRPGYGRSSPWPNRSVCDAAEFITPVLDDADVQTAGLIAFSGGGPYALSIVATKPERISQVDIISGATPPTVSEEPPAIQRLLVGLATTTPSVLRGLFRGQTWLAERLDPSFVVGQYTATDDAVPNAAAEIVKEDFVEAFARHRSGAVTEFRNTATDWGIDVEEIDVDVRFWHGSNDTNVPIAGARHLERKIPSAELRVLDGVDHLQTLLRSIPDVLEGYR</sequence>
<dbReference type="Gene3D" id="3.40.50.1820">
    <property type="entry name" value="alpha/beta hydrolase"/>
    <property type="match status" value="1"/>
</dbReference>
<keyword evidence="2" id="KW-0378">Hydrolase</keyword>
<gene>
    <name evidence="2" type="ORF">ACFOZ7_02885</name>
</gene>
<evidence type="ECO:0000259" key="1">
    <source>
        <dbReference type="Pfam" id="PF00561"/>
    </source>
</evidence>
<dbReference type="PRINTS" id="PR00111">
    <property type="entry name" value="ABHYDROLASE"/>
</dbReference>
<dbReference type="GO" id="GO:0016787">
    <property type="term" value="F:hydrolase activity"/>
    <property type="evidence" value="ECO:0007669"/>
    <property type="project" value="UniProtKB-KW"/>
</dbReference>
<accession>A0ABD5NVE9</accession>
<dbReference type="InterPro" id="IPR029058">
    <property type="entry name" value="AB_hydrolase_fold"/>
</dbReference>
<feature type="domain" description="AB hydrolase-1" evidence="1">
    <location>
        <begin position="41"/>
        <end position="278"/>
    </location>
</feature>
<dbReference type="InterPro" id="IPR000073">
    <property type="entry name" value="AB_hydrolase_1"/>
</dbReference>
<name>A0ABD5NVE9_9EURY</name>
<dbReference type="PANTHER" id="PTHR43433:SF10">
    <property type="entry name" value="AB HYDROLASE-1 DOMAIN-CONTAINING PROTEIN"/>
    <property type="match status" value="1"/>
</dbReference>
<dbReference type="Pfam" id="PF00561">
    <property type="entry name" value="Abhydrolase_1"/>
    <property type="match status" value="1"/>
</dbReference>
<dbReference type="EMBL" id="JBHSDJ010000006">
    <property type="protein sequence ID" value="MFC4245953.1"/>
    <property type="molecule type" value="Genomic_DNA"/>
</dbReference>
<proteinExistence type="predicted"/>
<dbReference type="GeneID" id="71856489"/>
<comment type="caution">
    <text evidence="2">The sequence shown here is derived from an EMBL/GenBank/DDBJ whole genome shotgun (WGS) entry which is preliminary data.</text>
</comment>
<evidence type="ECO:0000313" key="2">
    <source>
        <dbReference type="EMBL" id="MFC4245953.1"/>
    </source>
</evidence>
<dbReference type="PANTHER" id="PTHR43433">
    <property type="entry name" value="HYDROLASE, ALPHA/BETA FOLD FAMILY PROTEIN"/>
    <property type="match status" value="1"/>
</dbReference>
<dbReference type="InterPro" id="IPR050471">
    <property type="entry name" value="AB_hydrolase"/>
</dbReference>
<evidence type="ECO:0000313" key="3">
    <source>
        <dbReference type="Proteomes" id="UP001595821"/>
    </source>
</evidence>
<protein>
    <submittedName>
        <fullName evidence="2">Alpha/beta fold hydrolase</fullName>
    </submittedName>
</protein>